<dbReference type="GO" id="GO:0008757">
    <property type="term" value="F:S-adenosylmethionine-dependent methyltransferase activity"/>
    <property type="evidence" value="ECO:0007669"/>
    <property type="project" value="InterPro"/>
</dbReference>
<evidence type="ECO:0000313" key="5">
    <source>
        <dbReference type="EMBL" id="SIT20663.1"/>
    </source>
</evidence>
<accession>A0A173MDJ6</accession>
<dbReference type="InterPro" id="IPR013216">
    <property type="entry name" value="Methyltransf_11"/>
</dbReference>
<dbReference type="InterPro" id="IPR051052">
    <property type="entry name" value="Diverse_substrate_MTase"/>
</dbReference>
<dbReference type="Proteomes" id="UP000186917">
    <property type="component" value="Unassembled WGS sequence"/>
</dbReference>
<evidence type="ECO:0000256" key="2">
    <source>
        <dbReference type="ARBA" id="ARBA00022603"/>
    </source>
</evidence>
<keyword evidence="2 5" id="KW-0489">Methyltransferase</keyword>
<dbReference type="InterPro" id="IPR029063">
    <property type="entry name" value="SAM-dependent_MTases_sf"/>
</dbReference>
<dbReference type="RefSeq" id="WP_076379901.1">
    <property type="nucleotide sequence ID" value="NZ_AP017422.1"/>
</dbReference>
<dbReference type="KEGG" id="fln:FLA_1515"/>
<evidence type="ECO:0000256" key="3">
    <source>
        <dbReference type="ARBA" id="ARBA00022679"/>
    </source>
</evidence>
<evidence type="ECO:0000256" key="1">
    <source>
        <dbReference type="ARBA" id="ARBA00008361"/>
    </source>
</evidence>
<dbReference type="Pfam" id="PF08241">
    <property type="entry name" value="Methyltransf_11"/>
    <property type="match status" value="1"/>
</dbReference>
<dbReference type="OrthoDB" id="9797252at2"/>
<dbReference type="CDD" id="cd02440">
    <property type="entry name" value="AdoMet_MTases"/>
    <property type="match status" value="1"/>
</dbReference>
<dbReference type="STRING" id="477680.SAMN05421788_10542"/>
<dbReference type="GO" id="GO:0032259">
    <property type="term" value="P:methylation"/>
    <property type="evidence" value="ECO:0007669"/>
    <property type="project" value="UniProtKB-KW"/>
</dbReference>
<protein>
    <submittedName>
        <fullName evidence="5">Methyltransferase domain-containing protein</fullName>
    </submittedName>
</protein>
<evidence type="ECO:0000313" key="6">
    <source>
        <dbReference type="Proteomes" id="UP000186917"/>
    </source>
</evidence>
<feature type="domain" description="Methyltransferase type 11" evidence="4">
    <location>
        <begin position="49"/>
        <end position="141"/>
    </location>
</feature>
<evidence type="ECO:0000259" key="4">
    <source>
        <dbReference type="Pfam" id="PF08241"/>
    </source>
</evidence>
<dbReference type="AlphaFoldDB" id="A0A173MDJ6"/>
<dbReference type="SUPFAM" id="SSF53335">
    <property type="entry name" value="S-adenosyl-L-methionine-dependent methyltransferases"/>
    <property type="match status" value="1"/>
</dbReference>
<dbReference type="EMBL" id="FTOR01000005">
    <property type="protein sequence ID" value="SIT20663.1"/>
    <property type="molecule type" value="Genomic_DNA"/>
</dbReference>
<keyword evidence="6" id="KW-1185">Reference proteome</keyword>
<keyword evidence="3 5" id="KW-0808">Transferase</keyword>
<dbReference type="PANTHER" id="PTHR44942">
    <property type="entry name" value="METHYLTRANSF_11 DOMAIN-CONTAINING PROTEIN"/>
    <property type="match status" value="1"/>
</dbReference>
<proteinExistence type="inferred from homology"/>
<organism evidence="5 6">
    <name type="scientific">Filimonas lacunae</name>
    <dbReference type="NCBI Taxonomy" id="477680"/>
    <lineage>
        <taxon>Bacteria</taxon>
        <taxon>Pseudomonadati</taxon>
        <taxon>Bacteroidota</taxon>
        <taxon>Chitinophagia</taxon>
        <taxon>Chitinophagales</taxon>
        <taxon>Chitinophagaceae</taxon>
        <taxon>Filimonas</taxon>
    </lineage>
</organism>
<sequence>MVEEITYNSISRFSNRAENYMKYRPGYPEALVPFLETRFALPESASVADIGSGTGLFGELLLKKGYAVTGVEPNVEMAEAAEAKLSKYSAFTSLRNRAEETALPAQSQDLITVAQAFHWLDPIATKEEFRRILKPGGHVVLAWNIPQVDTPFMTRYLQLKDEYKGEEKMPEKINEYAISDFFLPGGFETAIFPNTQTLDFEGLKGQLLSSSYIPLPGHPSYQQMINSLIQLFIACNESGFVHMKFNTVLYWNSGTDF</sequence>
<name>A0A173MDJ6_9BACT</name>
<gene>
    <name evidence="5" type="ORF">SAMN05421788_10542</name>
</gene>
<comment type="similarity">
    <text evidence="1">Belongs to the methyltransferase superfamily.</text>
</comment>
<dbReference type="PANTHER" id="PTHR44942:SF4">
    <property type="entry name" value="METHYLTRANSFERASE TYPE 11 DOMAIN-CONTAINING PROTEIN"/>
    <property type="match status" value="1"/>
</dbReference>
<dbReference type="Gene3D" id="3.40.50.150">
    <property type="entry name" value="Vaccinia Virus protein VP39"/>
    <property type="match status" value="1"/>
</dbReference>
<reference evidence="6" key="1">
    <citation type="submission" date="2017-01" db="EMBL/GenBank/DDBJ databases">
        <authorList>
            <person name="Varghese N."/>
            <person name="Submissions S."/>
        </authorList>
    </citation>
    <scope>NUCLEOTIDE SEQUENCE [LARGE SCALE GENOMIC DNA]</scope>
    <source>
        <strain evidence="6">DSM 21054</strain>
    </source>
</reference>